<evidence type="ECO:0000256" key="3">
    <source>
        <dbReference type="ARBA" id="ARBA00022475"/>
    </source>
</evidence>
<accession>A0ABN2EDD0</accession>
<evidence type="ECO:0000256" key="2">
    <source>
        <dbReference type="ARBA" id="ARBA00022448"/>
    </source>
</evidence>
<dbReference type="Pfam" id="PF07690">
    <property type="entry name" value="MFS_1"/>
    <property type="match status" value="1"/>
</dbReference>
<dbReference type="Proteomes" id="UP001501705">
    <property type="component" value="Unassembled WGS sequence"/>
</dbReference>
<dbReference type="EMBL" id="BAAAPH010000032">
    <property type="protein sequence ID" value="GAA1603246.1"/>
    <property type="molecule type" value="Genomic_DNA"/>
</dbReference>
<comment type="similarity">
    <text evidence="7">Belongs to the major facilitator superfamily. Drug:H(+) antiporter-3 (DHA3) (TC 2.A.1.21) family.</text>
</comment>
<keyword evidence="6 9" id="KW-0472">Membrane</keyword>
<comment type="subcellular location">
    <subcellularLocation>
        <location evidence="1">Cell inner membrane</location>
        <topology evidence="1">Multi-pass membrane protein</topology>
    </subcellularLocation>
</comment>
<comment type="caution">
    <text evidence="11">The sequence shown here is derived from an EMBL/GenBank/DDBJ whole genome shotgun (WGS) entry which is preliminary data.</text>
</comment>
<keyword evidence="5 9" id="KW-1133">Transmembrane helix</keyword>
<evidence type="ECO:0000259" key="10">
    <source>
        <dbReference type="PROSITE" id="PS50850"/>
    </source>
</evidence>
<evidence type="ECO:0000313" key="11">
    <source>
        <dbReference type="EMBL" id="GAA1603246.1"/>
    </source>
</evidence>
<organism evidence="11 12">
    <name type="scientific">Kribbella hippodromi</name>
    <dbReference type="NCBI Taxonomy" id="434347"/>
    <lineage>
        <taxon>Bacteria</taxon>
        <taxon>Bacillati</taxon>
        <taxon>Actinomycetota</taxon>
        <taxon>Actinomycetes</taxon>
        <taxon>Propionibacteriales</taxon>
        <taxon>Kribbellaceae</taxon>
        <taxon>Kribbella</taxon>
    </lineage>
</organism>
<keyword evidence="4 9" id="KW-0812">Transmembrane</keyword>
<evidence type="ECO:0000256" key="6">
    <source>
        <dbReference type="ARBA" id="ARBA00023136"/>
    </source>
</evidence>
<feature type="transmembrane region" description="Helical" evidence="9">
    <location>
        <begin position="148"/>
        <end position="168"/>
    </location>
</feature>
<feature type="transmembrane region" description="Helical" evidence="9">
    <location>
        <begin position="86"/>
        <end position="108"/>
    </location>
</feature>
<evidence type="ECO:0000256" key="1">
    <source>
        <dbReference type="ARBA" id="ARBA00004429"/>
    </source>
</evidence>
<reference evidence="11 12" key="1">
    <citation type="journal article" date="2019" name="Int. J. Syst. Evol. Microbiol.">
        <title>The Global Catalogue of Microorganisms (GCM) 10K type strain sequencing project: providing services to taxonomists for standard genome sequencing and annotation.</title>
        <authorList>
            <consortium name="The Broad Institute Genomics Platform"/>
            <consortium name="The Broad Institute Genome Sequencing Center for Infectious Disease"/>
            <person name="Wu L."/>
            <person name="Ma J."/>
        </authorList>
    </citation>
    <scope>NUCLEOTIDE SEQUENCE [LARGE SCALE GENOMIC DNA]</scope>
    <source>
        <strain evidence="11 12">JCM 15572</strain>
    </source>
</reference>
<feature type="transmembrane region" description="Helical" evidence="9">
    <location>
        <begin position="12"/>
        <end position="28"/>
    </location>
</feature>
<dbReference type="PANTHER" id="PTHR23513">
    <property type="entry name" value="INTEGRAL MEMBRANE EFFLUX PROTEIN-RELATED"/>
    <property type="match status" value="1"/>
</dbReference>
<dbReference type="RefSeq" id="WP_344240628.1">
    <property type="nucleotide sequence ID" value="NZ_BAAAPH010000032.1"/>
</dbReference>
<sequence>MLQALDAIKEGALSTIYPVLMLGVILASPSQMGLVNSSFAVTAVLVAPFIPVVIRKRGYTTPIALGAAVSGIGLALLAIWPSVEIAFATFLLGGAPFTISWVASNTLLVMSVPEQHRARAVGTTGNIYAVAMLSSAGISGVLADAVGVLPVLAAAAATQTIAGALFLAMSRRGPRRPSGGG</sequence>
<dbReference type="SUPFAM" id="SSF103473">
    <property type="entry name" value="MFS general substrate transporter"/>
    <property type="match status" value="1"/>
</dbReference>
<evidence type="ECO:0000313" key="12">
    <source>
        <dbReference type="Proteomes" id="UP001501705"/>
    </source>
</evidence>
<evidence type="ECO:0000256" key="7">
    <source>
        <dbReference type="ARBA" id="ARBA00038075"/>
    </source>
</evidence>
<feature type="transmembrane region" description="Helical" evidence="9">
    <location>
        <begin position="34"/>
        <end position="54"/>
    </location>
</feature>
<gene>
    <name evidence="11" type="ORF">GCM10009804_69600</name>
</gene>
<evidence type="ECO:0000256" key="9">
    <source>
        <dbReference type="SAM" id="Phobius"/>
    </source>
</evidence>
<keyword evidence="12" id="KW-1185">Reference proteome</keyword>
<name>A0ABN2EDD0_9ACTN</name>
<evidence type="ECO:0000256" key="4">
    <source>
        <dbReference type="ARBA" id="ARBA00022692"/>
    </source>
</evidence>
<dbReference type="InterPro" id="IPR011701">
    <property type="entry name" value="MFS"/>
</dbReference>
<feature type="domain" description="Major facilitator superfamily (MFS) profile" evidence="10">
    <location>
        <begin position="1"/>
        <end position="181"/>
    </location>
</feature>
<feature type="transmembrane region" description="Helical" evidence="9">
    <location>
        <begin position="61"/>
        <end position="80"/>
    </location>
</feature>
<protein>
    <recommendedName>
        <fullName evidence="8">Multidrug efflux pump Tap</fullName>
    </recommendedName>
</protein>
<evidence type="ECO:0000256" key="5">
    <source>
        <dbReference type="ARBA" id="ARBA00022989"/>
    </source>
</evidence>
<dbReference type="InterPro" id="IPR020846">
    <property type="entry name" value="MFS_dom"/>
</dbReference>
<dbReference type="PANTHER" id="PTHR23513:SF9">
    <property type="entry name" value="ENTEROBACTIN EXPORTER ENTS"/>
    <property type="match status" value="1"/>
</dbReference>
<feature type="transmembrane region" description="Helical" evidence="9">
    <location>
        <begin position="120"/>
        <end position="142"/>
    </location>
</feature>
<dbReference type="Gene3D" id="1.20.1250.20">
    <property type="entry name" value="MFS general substrate transporter like domains"/>
    <property type="match status" value="1"/>
</dbReference>
<dbReference type="InterPro" id="IPR036259">
    <property type="entry name" value="MFS_trans_sf"/>
</dbReference>
<keyword evidence="3" id="KW-1003">Cell membrane</keyword>
<evidence type="ECO:0000256" key="8">
    <source>
        <dbReference type="ARBA" id="ARBA00040914"/>
    </source>
</evidence>
<proteinExistence type="inferred from homology"/>
<dbReference type="PROSITE" id="PS50850">
    <property type="entry name" value="MFS"/>
    <property type="match status" value="1"/>
</dbReference>
<keyword evidence="2" id="KW-0813">Transport</keyword>